<dbReference type="Proteomes" id="UP000054926">
    <property type="component" value="Unassembled WGS sequence"/>
</dbReference>
<dbReference type="OrthoDB" id="5652118at2"/>
<dbReference type="RefSeq" id="WP_058510256.1">
    <property type="nucleotide sequence ID" value="NZ_DAIOMV010000001.1"/>
</dbReference>
<evidence type="ECO:0008006" key="4">
    <source>
        <dbReference type="Google" id="ProtNLM"/>
    </source>
</evidence>
<proteinExistence type="predicted"/>
<name>A0A0W0ZGN8_9GAMM</name>
<accession>A0A0W0ZGN8</accession>
<comment type="caution">
    <text evidence="2">The sequence shown here is derived from an EMBL/GenBank/DDBJ whole genome shotgun (WGS) entry which is preliminary data.</text>
</comment>
<evidence type="ECO:0000313" key="2">
    <source>
        <dbReference type="EMBL" id="KTD68138.1"/>
    </source>
</evidence>
<protein>
    <recommendedName>
        <fullName evidence="4">DUF4189 domain-containing protein</fullName>
    </recommendedName>
</protein>
<keyword evidence="3" id="KW-1185">Reference proteome</keyword>
<dbReference type="STRING" id="947033.Lste_1296"/>
<evidence type="ECO:0000313" key="3">
    <source>
        <dbReference type="Proteomes" id="UP000054926"/>
    </source>
</evidence>
<feature type="signal peptide" evidence="1">
    <location>
        <begin position="1"/>
        <end position="21"/>
    </location>
</feature>
<keyword evidence="1" id="KW-0732">Signal</keyword>
<sequence length="143" mass="15862">MNKHRGSCFFLILGVSVSSFAEPIAGSYWQCSAHDATQTQWTSENIYQKMALNLSYAACKKGSKAPATCRTAKAGCIQFINGVNVMPMWQCTAFDREASAWRSNLYPTRDDAALAANAYCRQKSSVPYTCYINVVTCMNKNEI</sequence>
<reference evidence="2 3" key="1">
    <citation type="submission" date="2015-11" db="EMBL/GenBank/DDBJ databases">
        <title>Genomic analysis of 38 Legionella species identifies large and diverse effector repertoires.</title>
        <authorList>
            <person name="Burstein D."/>
            <person name="Amaro F."/>
            <person name="Zusman T."/>
            <person name="Lifshitz Z."/>
            <person name="Cohen O."/>
            <person name="Gilbert J.A."/>
            <person name="Pupko T."/>
            <person name="Shuman H.A."/>
            <person name="Segal G."/>
        </authorList>
    </citation>
    <scope>NUCLEOTIDE SEQUENCE [LARGE SCALE GENOMIC DNA]</scope>
    <source>
        <strain evidence="2 3">IMVS3376</strain>
    </source>
</reference>
<organism evidence="2 3">
    <name type="scientific">Legionella steelei</name>
    <dbReference type="NCBI Taxonomy" id="947033"/>
    <lineage>
        <taxon>Bacteria</taxon>
        <taxon>Pseudomonadati</taxon>
        <taxon>Pseudomonadota</taxon>
        <taxon>Gammaproteobacteria</taxon>
        <taxon>Legionellales</taxon>
        <taxon>Legionellaceae</taxon>
        <taxon>Legionella</taxon>
    </lineage>
</organism>
<evidence type="ECO:0000256" key="1">
    <source>
        <dbReference type="SAM" id="SignalP"/>
    </source>
</evidence>
<dbReference type="AlphaFoldDB" id="A0A0W0ZGN8"/>
<gene>
    <name evidence="2" type="ORF">Lste_1296</name>
</gene>
<feature type="chain" id="PRO_5006918666" description="DUF4189 domain-containing protein" evidence="1">
    <location>
        <begin position="22"/>
        <end position="143"/>
    </location>
</feature>
<dbReference type="EMBL" id="LNYY01000019">
    <property type="protein sequence ID" value="KTD68138.1"/>
    <property type="molecule type" value="Genomic_DNA"/>
</dbReference>
<dbReference type="PATRIC" id="fig|947033.5.peg.1381"/>